<gene>
    <name evidence="1" type="ORF">CEXT_303041</name>
</gene>
<evidence type="ECO:0000313" key="2">
    <source>
        <dbReference type="Proteomes" id="UP001054945"/>
    </source>
</evidence>
<feature type="non-terminal residue" evidence="1">
    <location>
        <position position="1"/>
    </location>
</feature>
<dbReference type="AlphaFoldDB" id="A0AAV4UD60"/>
<comment type="caution">
    <text evidence="1">The sequence shown here is derived from an EMBL/GenBank/DDBJ whole genome shotgun (WGS) entry which is preliminary data.</text>
</comment>
<protein>
    <submittedName>
        <fullName evidence="1">Uncharacterized protein</fullName>
    </submittedName>
</protein>
<accession>A0AAV4UD60</accession>
<proteinExistence type="predicted"/>
<evidence type="ECO:0000313" key="1">
    <source>
        <dbReference type="EMBL" id="GIY55750.1"/>
    </source>
</evidence>
<reference evidence="1 2" key="1">
    <citation type="submission" date="2021-06" db="EMBL/GenBank/DDBJ databases">
        <title>Caerostris extrusa draft genome.</title>
        <authorList>
            <person name="Kono N."/>
            <person name="Arakawa K."/>
        </authorList>
    </citation>
    <scope>NUCLEOTIDE SEQUENCE [LARGE SCALE GENOMIC DNA]</scope>
</reference>
<keyword evidence="2" id="KW-1185">Reference proteome</keyword>
<organism evidence="1 2">
    <name type="scientific">Caerostris extrusa</name>
    <name type="common">Bark spider</name>
    <name type="synonym">Caerostris bankana</name>
    <dbReference type="NCBI Taxonomy" id="172846"/>
    <lineage>
        <taxon>Eukaryota</taxon>
        <taxon>Metazoa</taxon>
        <taxon>Ecdysozoa</taxon>
        <taxon>Arthropoda</taxon>
        <taxon>Chelicerata</taxon>
        <taxon>Arachnida</taxon>
        <taxon>Araneae</taxon>
        <taxon>Araneomorphae</taxon>
        <taxon>Entelegynae</taxon>
        <taxon>Araneoidea</taxon>
        <taxon>Araneidae</taxon>
        <taxon>Caerostris</taxon>
    </lineage>
</organism>
<dbReference type="Proteomes" id="UP001054945">
    <property type="component" value="Unassembled WGS sequence"/>
</dbReference>
<name>A0AAV4UD60_CAEEX</name>
<dbReference type="EMBL" id="BPLR01012669">
    <property type="protein sequence ID" value="GIY55750.1"/>
    <property type="molecule type" value="Genomic_DNA"/>
</dbReference>
<sequence length="50" mass="5707">LFLFDIHNMMSTMYENTIESEPDLMAKMSAADGNDHSFSLKMCGWTSPNF</sequence>